<proteinExistence type="predicted"/>
<evidence type="ECO:0000313" key="2">
    <source>
        <dbReference type="Proteomes" id="UP000636458"/>
    </source>
</evidence>
<dbReference type="SUPFAM" id="SSF52266">
    <property type="entry name" value="SGNH hydrolase"/>
    <property type="match status" value="1"/>
</dbReference>
<sequence length="252" mass="27246">MTDSDNSAAPPPRLGRRVLRWGLAAVRPLLAKSYIAGAPTRLAAGIPDDAPHGLIEGPNTLNVLVVGGLSGSALGVHSNRLGVAHQLAHRLHELTGRGVEWEALAQPKLRLAATGESLRGLRGLASYDLIVLSPGITDLLSFVPIAAWRRDFERLVWFLDATMAPGARLFVTEVPDVSRYVQAGSFVSGVLIQDARELSTIAAEVCSSLPRAQCITLPEISADDFADGVFEYATLYRRWGRYLAEQQLQEET</sequence>
<reference evidence="1" key="1">
    <citation type="submission" date="2021-01" db="EMBL/GenBank/DDBJ databases">
        <title>Lacisediminihabitans sp. nov. strain G11-30, isolated from Antarctic Soil.</title>
        <authorList>
            <person name="Li J."/>
        </authorList>
    </citation>
    <scope>NUCLEOTIDE SEQUENCE</scope>
    <source>
        <strain evidence="1">G11-30</strain>
    </source>
</reference>
<organism evidence="1 2">
    <name type="scientific">Lacisediminihabitans changchengi</name>
    <dbReference type="NCBI Taxonomy" id="2787634"/>
    <lineage>
        <taxon>Bacteria</taxon>
        <taxon>Bacillati</taxon>
        <taxon>Actinomycetota</taxon>
        <taxon>Actinomycetes</taxon>
        <taxon>Micrococcales</taxon>
        <taxon>Microbacteriaceae</taxon>
        <taxon>Lacisediminihabitans</taxon>
    </lineage>
</organism>
<dbReference type="Proteomes" id="UP000636458">
    <property type="component" value="Unassembled WGS sequence"/>
</dbReference>
<accession>A0A934W451</accession>
<dbReference type="EMBL" id="JAEPES010000004">
    <property type="protein sequence ID" value="MBK4348586.1"/>
    <property type="molecule type" value="Genomic_DNA"/>
</dbReference>
<gene>
    <name evidence="1" type="ORF">IV501_13160</name>
</gene>
<evidence type="ECO:0000313" key="1">
    <source>
        <dbReference type="EMBL" id="MBK4348586.1"/>
    </source>
</evidence>
<dbReference type="RefSeq" id="WP_200556779.1">
    <property type="nucleotide sequence ID" value="NZ_JAEPES010000004.1"/>
</dbReference>
<keyword evidence="2" id="KW-1185">Reference proteome</keyword>
<name>A0A934W451_9MICO</name>
<protein>
    <submittedName>
        <fullName evidence="1">Uncharacterized protein</fullName>
    </submittedName>
</protein>
<comment type="caution">
    <text evidence="1">The sequence shown here is derived from an EMBL/GenBank/DDBJ whole genome shotgun (WGS) entry which is preliminary data.</text>
</comment>
<dbReference type="AlphaFoldDB" id="A0A934W451"/>